<evidence type="ECO:0000256" key="2">
    <source>
        <dbReference type="ARBA" id="ARBA00022723"/>
    </source>
</evidence>
<dbReference type="Pfam" id="PF13640">
    <property type="entry name" value="2OG-FeII_Oxy_3"/>
    <property type="match status" value="1"/>
</dbReference>
<dbReference type="EMBL" id="JAQQXP010000001">
    <property type="protein sequence ID" value="MDC8829995.1"/>
    <property type="molecule type" value="Genomic_DNA"/>
</dbReference>
<keyword evidence="5" id="KW-0560">Oxidoreductase</keyword>
<dbReference type="InterPro" id="IPR005123">
    <property type="entry name" value="Oxoglu/Fe-dep_dioxygenase_dom"/>
</dbReference>
<accession>A0ABT5KZ02</accession>
<organism evidence="8 9">
    <name type="scientific">Alteromonas gilva</name>
    <dbReference type="NCBI Taxonomy" id="2987522"/>
    <lineage>
        <taxon>Bacteria</taxon>
        <taxon>Pseudomonadati</taxon>
        <taxon>Pseudomonadota</taxon>
        <taxon>Gammaproteobacteria</taxon>
        <taxon>Alteromonadales</taxon>
        <taxon>Alteromonadaceae</taxon>
        <taxon>Alteromonas/Salinimonas group</taxon>
        <taxon>Alteromonas</taxon>
    </lineage>
</organism>
<evidence type="ECO:0000256" key="3">
    <source>
        <dbReference type="ARBA" id="ARBA00022896"/>
    </source>
</evidence>
<protein>
    <submittedName>
        <fullName evidence="8">2OG-Fe(II) oxygenase</fullName>
    </submittedName>
</protein>
<evidence type="ECO:0000256" key="5">
    <source>
        <dbReference type="ARBA" id="ARBA00023002"/>
    </source>
</evidence>
<evidence type="ECO:0000313" key="9">
    <source>
        <dbReference type="Proteomes" id="UP001218788"/>
    </source>
</evidence>
<dbReference type="InterPro" id="IPR045054">
    <property type="entry name" value="P4HA-like"/>
</dbReference>
<comment type="cofactor">
    <cofactor evidence="1">
        <name>L-ascorbate</name>
        <dbReference type="ChEBI" id="CHEBI:38290"/>
    </cofactor>
</comment>
<reference evidence="8 9" key="1">
    <citation type="submission" date="2022-10" db="EMBL/GenBank/DDBJ databases">
        <title>Alteromonas sp. chi3 Genome sequencing.</title>
        <authorList>
            <person name="Park S."/>
        </authorList>
    </citation>
    <scope>NUCLEOTIDE SEQUENCE [LARGE SCALE GENOMIC DNA]</scope>
    <source>
        <strain evidence="9">chi3</strain>
    </source>
</reference>
<gene>
    <name evidence="8" type="ORF">OIK42_04365</name>
</gene>
<dbReference type="Gene3D" id="2.60.120.620">
    <property type="entry name" value="q2cbj1_9rhob like domain"/>
    <property type="match status" value="1"/>
</dbReference>
<dbReference type="SMART" id="SM00702">
    <property type="entry name" value="P4Hc"/>
    <property type="match status" value="1"/>
</dbReference>
<evidence type="ECO:0000256" key="4">
    <source>
        <dbReference type="ARBA" id="ARBA00022964"/>
    </source>
</evidence>
<feature type="domain" description="Fe2OG dioxygenase" evidence="7">
    <location>
        <begin position="158"/>
        <end position="267"/>
    </location>
</feature>
<proteinExistence type="predicted"/>
<sequence>MAFLTAKWKKWVLDSLITGQQPARIAGTMEDNGFAQTVIESVLGNNLPKNYRFRRPAERYHTLAQPRFLMPDSAVTYIPLCDTQALQLFAIDNFLSAAECDELVALSAEKLTPSTVAGAPSAAGIRTSTTCELSTFNAPIVSAVNARIVELLGLGAGEREVIQAQHYAPGQYYHAHYDFFPPGTSQYIEHCAQRGQRTWTCMIYLNDDFSGGRTTFTHLDISVTPEAGKALLWNNLHPDGTPNVQSMHVAEPVVEGNKVVITKWFRDRN</sequence>
<evidence type="ECO:0000313" key="8">
    <source>
        <dbReference type="EMBL" id="MDC8829995.1"/>
    </source>
</evidence>
<dbReference type="Proteomes" id="UP001218788">
    <property type="component" value="Unassembled WGS sequence"/>
</dbReference>
<comment type="caution">
    <text evidence="8">The sequence shown here is derived from an EMBL/GenBank/DDBJ whole genome shotgun (WGS) entry which is preliminary data.</text>
</comment>
<keyword evidence="4" id="KW-0223">Dioxygenase</keyword>
<evidence type="ECO:0000256" key="1">
    <source>
        <dbReference type="ARBA" id="ARBA00001961"/>
    </source>
</evidence>
<dbReference type="PANTHER" id="PTHR10869">
    <property type="entry name" value="PROLYL 4-HYDROXYLASE ALPHA SUBUNIT"/>
    <property type="match status" value="1"/>
</dbReference>
<dbReference type="PANTHER" id="PTHR10869:SF246">
    <property type="entry name" value="TRANSMEMBRANE PROLYL 4-HYDROXYLASE"/>
    <property type="match status" value="1"/>
</dbReference>
<dbReference type="RefSeq" id="WP_273638637.1">
    <property type="nucleotide sequence ID" value="NZ_JAQQXP010000001.1"/>
</dbReference>
<evidence type="ECO:0000259" key="7">
    <source>
        <dbReference type="PROSITE" id="PS51471"/>
    </source>
</evidence>
<keyword evidence="3" id="KW-0847">Vitamin C</keyword>
<dbReference type="InterPro" id="IPR006620">
    <property type="entry name" value="Pro_4_hyd_alph"/>
</dbReference>
<keyword evidence="9" id="KW-1185">Reference proteome</keyword>
<keyword evidence="2" id="KW-0479">Metal-binding</keyword>
<evidence type="ECO:0000256" key="6">
    <source>
        <dbReference type="ARBA" id="ARBA00023004"/>
    </source>
</evidence>
<keyword evidence="6" id="KW-0408">Iron</keyword>
<dbReference type="PROSITE" id="PS51471">
    <property type="entry name" value="FE2OG_OXY"/>
    <property type="match status" value="1"/>
</dbReference>
<dbReference type="InterPro" id="IPR044862">
    <property type="entry name" value="Pro_4_hyd_alph_FE2OG_OXY"/>
</dbReference>
<name>A0ABT5KZ02_9ALTE</name>